<keyword evidence="1" id="KW-0812">Transmembrane</keyword>
<dbReference type="KEGG" id="scor:J3U87_21220"/>
<feature type="transmembrane region" description="Helical" evidence="1">
    <location>
        <begin position="20"/>
        <end position="46"/>
    </location>
</feature>
<evidence type="ECO:0000256" key="1">
    <source>
        <dbReference type="SAM" id="Phobius"/>
    </source>
</evidence>
<dbReference type="RefSeq" id="WP_237377775.1">
    <property type="nucleotide sequence ID" value="NZ_CP071793.1"/>
</dbReference>
<keyword evidence="1" id="KW-0472">Membrane</keyword>
<dbReference type="EMBL" id="CP071793">
    <property type="protein sequence ID" value="QTD48114.1"/>
    <property type="molecule type" value="Genomic_DNA"/>
</dbReference>
<gene>
    <name evidence="2" type="ORF">J3U87_21220</name>
</gene>
<proteinExistence type="predicted"/>
<name>A0A8A4TFY0_SULCO</name>
<keyword evidence="1" id="KW-1133">Transmembrane helix</keyword>
<dbReference type="AlphaFoldDB" id="A0A8A4TFY0"/>
<evidence type="ECO:0000313" key="3">
    <source>
        <dbReference type="Proteomes" id="UP000663929"/>
    </source>
</evidence>
<keyword evidence="3" id="KW-1185">Reference proteome</keyword>
<sequence length="65" mass="6873">MINLIFTALYEIVMSLRVTSLLQLMGIVIVVCLMSSPGACATVIGISAKLGIAQHAINKGKEKKA</sequence>
<protein>
    <submittedName>
        <fullName evidence="2">Uncharacterized protein</fullName>
    </submittedName>
</protein>
<evidence type="ECO:0000313" key="2">
    <source>
        <dbReference type="EMBL" id="QTD48114.1"/>
    </source>
</evidence>
<dbReference type="Proteomes" id="UP000663929">
    <property type="component" value="Chromosome"/>
</dbReference>
<reference evidence="2" key="1">
    <citation type="submission" date="2021-03" db="EMBL/GenBank/DDBJ databases">
        <title>Acanthopleuribacteraceae sp. M133.</title>
        <authorList>
            <person name="Wang G."/>
        </authorList>
    </citation>
    <scope>NUCLEOTIDE SEQUENCE</scope>
    <source>
        <strain evidence="2">M133</strain>
    </source>
</reference>
<accession>A0A8A4TFY0</accession>
<organism evidence="2 3">
    <name type="scientific">Sulfidibacter corallicola</name>
    <dbReference type="NCBI Taxonomy" id="2818388"/>
    <lineage>
        <taxon>Bacteria</taxon>
        <taxon>Pseudomonadati</taxon>
        <taxon>Acidobacteriota</taxon>
        <taxon>Holophagae</taxon>
        <taxon>Acanthopleuribacterales</taxon>
        <taxon>Acanthopleuribacteraceae</taxon>
        <taxon>Sulfidibacter</taxon>
    </lineage>
</organism>